<dbReference type="PROSITE" id="PS51779">
    <property type="entry name" value="POTRA"/>
    <property type="match status" value="1"/>
</dbReference>
<organism evidence="8 9">
    <name type="scientific">Corynebacterium camporealensis</name>
    <dbReference type="NCBI Taxonomy" id="161896"/>
    <lineage>
        <taxon>Bacteria</taxon>
        <taxon>Bacillati</taxon>
        <taxon>Actinomycetota</taxon>
        <taxon>Actinomycetes</taxon>
        <taxon>Mycobacteriales</taxon>
        <taxon>Corynebacteriaceae</taxon>
        <taxon>Corynebacterium</taxon>
    </lineage>
</organism>
<dbReference type="PATRIC" id="fig|161896.4.peg.1528"/>
<keyword evidence="6" id="KW-0472">Membrane</keyword>
<comment type="subcellular location">
    <subcellularLocation>
        <location evidence="1">Membrane</location>
    </subcellularLocation>
</comment>
<dbReference type="InterPro" id="IPR050487">
    <property type="entry name" value="FtsQ_DivIB"/>
</dbReference>
<dbReference type="InterPro" id="IPR013685">
    <property type="entry name" value="POTRA_FtsQ_type"/>
</dbReference>
<dbReference type="AlphaFoldDB" id="A0A0F6QXE9"/>
<proteinExistence type="predicted"/>
<dbReference type="Gene3D" id="3.10.20.310">
    <property type="entry name" value="membrane protein fhac"/>
    <property type="match status" value="1"/>
</dbReference>
<dbReference type="PANTHER" id="PTHR37820:SF1">
    <property type="entry name" value="CELL DIVISION PROTEIN FTSQ"/>
    <property type="match status" value="1"/>
</dbReference>
<reference evidence="8 9" key="1">
    <citation type="journal article" date="2015" name="Genome Announc.">
        <title>Complete Genome Sequence of Corynebacterium camporealensis DSM 44610, Isolated from the Milk of a Manchega Sheep with Subclinical Mastitis.</title>
        <authorList>
            <person name="Ruckert C."/>
            <person name="Albersmeier A."/>
            <person name="Winkler A."/>
            <person name="Tauch A."/>
        </authorList>
    </citation>
    <scope>NUCLEOTIDE SEQUENCE [LARGE SCALE GENOMIC DNA]</scope>
    <source>
        <strain evidence="8 9">DSM 44610</strain>
    </source>
</reference>
<dbReference type="STRING" id="161896.UL81_07800"/>
<evidence type="ECO:0000313" key="8">
    <source>
        <dbReference type="EMBL" id="AKE39515.1"/>
    </source>
</evidence>
<keyword evidence="5" id="KW-1133">Transmembrane helix</keyword>
<evidence type="ECO:0000256" key="6">
    <source>
        <dbReference type="ARBA" id="ARBA00023136"/>
    </source>
</evidence>
<evidence type="ECO:0000256" key="1">
    <source>
        <dbReference type="ARBA" id="ARBA00004370"/>
    </source>
</evidence>
<dbReference type="InterPro" id="IPR034746">
    <property type="entry name" value="POTRA"/>
</dbReference>
<keyword evidence="9" id="KW-1185">Reference proteome</keyword>
<dbReference type="RefSeq" id="WP_035105228.1">
    <property type="nucleotide sequence ID" value="NZ_CP011311.1"/>
</dbReference>
<dbReference type="EMBL" id="CP011311">
    <property type="protein sequence ID" value="AKE39515.1"/>
    <property type="molecule type" value="Genomic_DNA"/>
</dbReference>
<keyword evidence="4" id="KW-0812">Transmembrane</keyword>
<dbReference type="GO" id="GO:0005886">
    <property type="term" value="C:plasma membrane"/>
    <property type="evidence" value="ECO:0007669"/>
    <property type="project" value="TreeGrafter"/>
</dbReference>
<dbReference type="Proteomes" id="UP000033566">
    <property type="component" value="Chromosome"/>
</dbReference>
<gene>
    <name evidence="8" type="primary">ftsQ</name>
    <name evidence="8" type="ORF">UL81_07800</name>
</gene>
<dbReference type="HOGENOM" id="CLU_047677_1_1_11"/>
<evidence type="ECO:0000256" key="2">
    <source>
        <dbReference type="ARBA" id="ARBA00022475"/>
    </source>
</evidence>
<keyword evidence="7" id="KW-0131">Cell cycle</keyword>
<evidence type="ECO:0000256" key="5">
    <source>
        <dbReference type="ARBA" id="ARBA00022989"/>
    </source>
</evidence>
<keyword evidence="2" id="KW-1003">Cell membrane</keyword>
<sequence>MPGSKKLWISIIGVILGIAVVAVAVVWATPVFKVNQFDVRGNQHLAVEEVEEMTGVELESNLVRVDVHDAATGVAQHPWVASATVSRSLPNTLVVELQEREAVAFRKDRDGDHLIDASGNEFVIDTPPEDSVELTGDLESGSEEMADAVEAVAALPPEIRAQVRELEVEGKDALNFHLNDDRTVFWGSSNEDNENKALAFETVLKMEGQHWNISNPDLVTSR</sequence>
<keyword evidence="3 8" id="KW-0132">Cell division</keyword>
<protein>
    <submittedName>
        <fullName evidence="8">Cell division septal protein</fullName>
    </submittedName>
</protein>
<evidence type="ECO:0000256" key="3">
    <source>
        <dbReference type="ARBA" id="ARBA00022618"/>
    </source>
</evidence>
<accession>A0A0F6QXE9</accession>
<dbReference type="InterPro" id="IPR005548">
    <property type="entry name" value="Cell_div_FtsQ/DivIB_C"/>
</dbReference>
<dbReference type="Pfam" id="PF08478">
    <property type="entry name" value="POTRA_1"/>
    <property type="match status" value="1"/>
</dbReference>
<evidence type="ECO:0000313" key="9">
    <source>
        <dbReference type="Proteomes" id="UP000033566"/>
    </source>
</evidence>
<dbReference type="OrthoDB" id="9790760at2"/>
<name>A0A0F6QXE9_9CORY</name>
<evidence type="ECO:0000256" key="4">
    <source>
        <dbReference type="ARBA" id="ARBA00022692"/>
    </source>
</evidence>
<dbReference type="GO" id="GO:0051301">
    <property type="term" value="P:cell division"/>
    <property type="evidence" value="ECO:0007669"/>
    <property type="project" value="UniProtKB-KW"/>
</dbReference>
<dbReference type="PANTHER" id="PTHR37820">
    <property type="entry name" value="CELL DIVISION PROTEIN DIVIB"/>
    <property type="match status" value="1"/>
</dbReference>
<dbReference type="KEGG" id="ccj:UL81_07800"/>
<evidence type="ECO:0000256" key="7">
    <source>
        <dbReference type="ARBA" id="ARBA00023306"/>
    </source>
</evidence>
<dbReference type="Pfam" id="PF03799">
    <property type="entry name" value="FtsQ_DivIB_C"/>
    <property type="match status" value="1"/>
</dbReference>